<name>A0A066XUG3_COLSU</name>
<evidence type="ECO:0000256" key="2">
    <source>
        <dbReference type="SAM" id="MobiDB-lite"/>
    </source>
</evidence>
<keyword evidence="1" id="KW-0175">Coiled coil</keyword>
<dbReference type="Proteomes" id="UP000027238">
    <property type="component" value="Unassembled WGS sequence"/>
</dbReference>
<dbReference type="OrthoDB" id="9994905at2759"/>
<accession>A0A066XUG3</accession>
<evidence type="ECO:0000256" key="1">
    <source>
        <dbReference type="SAM" id="Coils"/>
    </source>
</evidence>
<proteinExistence type="predicted"/>
<organism evidence="3 4">
    <name type="scientific">Colletotrichum sublineola</name>
    <name type="common">Sorghum anthracnose fungus</name>
    <dbReference type="NCBI Taxonomy" id="1173701"/>
    <lineage>
        <taxon>Eukaryota</taxon>
        <taxon>Fungi</taxon>
        <taxon>Dikarya</taxon>
        <taxon>Ascomycota</taxon>
        <taxon>Pezizomycotina</taxon>
        <taxon>Sordariomycetes</taxon>
        <taxon>Hypocreomycetidae</taxon>
        <taxon>Glomerellales</taxon>
        <taxon>Glomerellaceae</taxon>
        <taxon>Colletotrichum</taxon>
        <taxon>Colletotrichum graminicola species complex</taxon>
    </lineage>
</organism>
<feature type="region of interest" description="Disordered" evidence="2">
    <location>
        <begin position="255"/>
        <end position="283"/>
    </location>
</feature>
<keyword evidence="4" id="KW-1185">Reference proteome</keyword>
<sequence>MFETASQESPYVPSPTASRYARPNEMALSLSWANTPSLRIPKTKASVSTIGQDEPDQCWQIPGTHAGHHQGTANDGGVSFLGVSQAAHGKGWIPRLEKPSVVKLQRTSDNTKLQKHLPKAPTLGDDRAFLDLGKMTRPADQPPIAQHVMFPHRPSTPSLRQLSSGTVSARAASPGANSVLHSQVRSLQRQLDVKTEESLSLQRQLETKESVDIGTLSEQLRAAKRECAMWKARAEAAEKRVLALERFTRRLRGIKGGDAQNDTDRLSHSGRHSTKNTGTEDGEVVAERIKRAIKGMDGPRSSDGGAAAWWDLGRTGPIWDHSLGVCGQQQMVLTEKALFEVWEAAQALLEDGDI</sequence>
<evidence type="ECO:0000313" key="3">
    <source>
        <dbReference type="EMBL" id="KDN69401.1"/>
    </source>
</evidence>
<protein>
    <submittedName>
        <fullName evidence="3">Uncharacterized protein</fullName>
    </submittedName>
</protein>
<dbReference type="eggNOG" id="ENOG502T4UT">
    <property type="taxonomic scope" value="Eukaryota"/>
</dbReference>
<dbReference type="EMBL" id="JMSE01000515">
    <property type="protein sequence ID" value="KDN69401.1"/>
    <property type="molecule type" value="Genomic_DNA"/>
</dbReference>
<dbReference type="HOGENOM" id="CLU_783061_0_0_1"/>
<feature type="coiled-coil region" evidence="1">
    <location>
        <begin position="184"/>
        <end position="240"/>
    </location>
</feature>
<reference evidence="4" key="1">
    <citation type="journal article" date="2014" name="Genome Announc.">
        <title>Draft genome sequence of Colletotrichum sublineola, a destructive pathogen of cultivated sorghum.</title>
        <authorList>
            <person name="Baroncelli R."/>
            <person name="Sanz-Martin J.M."/>
            <person name="Rech G.E."/>
            <person name="Sukno S.A."/>
            <person name="Thon M.R."/>
        </authorList>
    </citation>
    <scope>NUCLEOTIDE SEQUENCE [LARGE SCALE GENOMIC DNA]</scope>
    <source>
        <strain evidence="4">TX430BB</strain>
    </source>
</reference>
<dbReference type="STRING" id="1173701.A0A066XUG3"/>
<evidence type="ECO:0000313" key="4">
    <source>
        <dbReference type="Proteomes" id="UP000027238"/>
    </source>
</evidence>
<gene>
    <name evidence="3" type="ORF">CSUB01_03967</name>
</gene>
<dbReference type="AlphaFoldDB" id="A0A066XUG3"/>
<comment type="caution">
    <text evidence="3">The sequence shown here is derived from an EMBL/GenBank/DDBJ whole genome shotgun (WGS) entry which is preliminary data.</text>
</comment>